<evidence type="ECO:0000256" key="5">
    <source>
        <dbReference type="ARBA" id="ARBA00023284"/>
    </source>
</evidence>
<feature type="domain" description="Thioredoxin" evidence="6">
    <location>
        <begin position="3"/>
        <end position="181"/>
    </location>
</feature>
<keyword evidence="5" id="KW-0676">Redox-active center</keyword>
<dbReference type="PANTHER" id="PTHR13887">
    <property type="entry name" value="GLUTATHIONE S-TRANSFERASE KAPPA"/>
    <property type="match status" value="1"/>
</dbReference>
<evidence type="ECO:0000313" key="8">
    <source>
        <dbReference type="Proteomes" id="UP000179057"/>
    </source>
</evidence>
<dbReference type="EMBL" id="MGIV01000011">
    <property type="protein sequence ID" value="OGM94823.1"/>
    <property type="molecule type" value="Genomic_DNA"/>
</dbReference>
<sequence>MGKEAGSLVAPVTATDKTKGSAAAKVTVVEYSDFECPACSYFYGMLKKLEEEKGDAVRIVYRHFPLPRHRYARITAQAAEAAGMQGKFWEMHDMLFEKQKEWSRSEDIQGILIGYASAIGIDTALFINDLKRADIDEKIDRDMALGVEQKIEGTPTFFLNGNMIQFRSYEELKQLVEAELSK</sequence>
<dbReference type="SUPFAM" id="SSF52833">
    <property type="entry name" value="Thioredoxin-like"/>
    <property type="match status" value="1"/>
</dbReference>
<dbReference type="PROSITE" id="PS51352">
    <property type="entry name" value="THIOREDOXIN_2"/>
    <property type="match status" value="1"/>
</dbReference>
<keyword evidence="4" id="KW-1015">Disulfide bond</keyword>
<comment type="similarity">
    <text evidence="1">Belongs to the thioredoxin family. DsbA subfamily.</text>
</comment>
<dbReference type="InterPro" id="IPR013766">
    <property type="entry name" value="Thioredoxin_domain"/>
</dbReference>
<proteinExistence type="inferred from homology"/>
<evidence type="ECO:0000256" key="3">
    <source>
        <dbReference type="ARBA" id="ARBA00023002"/>
    </source>
</evidence>
<dbReference type="PANTHER" id="PTHR13887:SF14">
    <property type="entry name" value="DISULFIDE BOND FORMATION PROTEIN D"/>
    <property type="match status" value="1"/>
</dbReference>
<evidence type="ECO:0000256" key="1">
    <source>
        <dbReference type="ARBA" id="ARBA00005791"/>
    </source>
</evidence>
<name>A0A1F8E1Y0_9BACT</name>
<reference evidence="7 8" key="1">
    <citation type="journal article" date="2016" name="Nat. Commun.">
        <title>Thousands of microbial genomes shed light on interconnected biogeochemical processes in an aquifer system.</title>
        <authorList>
            <person name="Anantharaman K."/>
            <person name="Brown C.T."/>
            <person name="Hug L.A."/>
            <person name="Sharon I."/>
            <person name="Castelle C.J."/>
            <person name="Probst A.J."/>
            <person name="Thomas B.C."/>
            <person name="Singh A."/>
            <person name="Wilkins M.J."/>
            <person name="Karaoz U."/>
            <person name="Brodie E.L."/>
            <person name="Williams K.H."/>
            <person name="Hubbard S.S."/>
            <person name="Banfield J.F."/>
        </authorList>
    </citation>
    <scope>NUCLEOTIDE SEQUENCE [LARGE SCALE GENOMIC DNA]</scope>
</reference>
<gene>
    <name evidence="7" type="ORF">A2610_04010</name>
</gene>
<protein>
    <recommendedName>
        <fullName evidence="6">Thioredoxin domain-containing protein</fullName>
    </recommendedName>
</protein>
<evidence type="ECO:0000256" key="2">
    <source>
        <dbReference type="ARBA" id="ARBA00022729"/>
    </source>
</evidence>
<organism evidence="7 8">
    <name type="scientific">Candidatus Wolfebacteria bacterium RIFOXYD1_FULL_48_65</name>
    <dbReference type="NCBI Taxonomy" id="1802561"/>
    <lineage>
        <taxon>Bacteria</taxon>
        <taxon>Candidatus Wolfeibacteriota</taxon>
    </lineage>
</organism>
<accession>A0A1F8E1Y0</accession>
<dbReference type="InterPro" id="IPR036249">
    <property type="entry name" value="Thioredoxin-like_sf"/>
</dbReference>
<dbReference type="Proteomes" id="UP000179057">
    <property type="component" value="Unassembled WGS sequence"/>
</dbReference>
<evidence type="ECO:0000259" key="6">
    <source>
        <dbReference type="PROSITE" id="PS51352"/>
    </source>
</evidence>
<dbReference type="AlphaFoldDB" id="A0A1F8E1Y0"/>
<comment type="caution">
    <text evidence="7">The sequence shown here is derived from an EMBL/GenBank/DDBJ whole genome shotgun (WGS) entry which is preliminary data.</text>
</comment>
<dbReference type="GO" id="GO:0016491">
    <property type="term" value="F:oxidoreductase activity"/>
    <property type="evidence" value="ECO:0007669"/>
    <property type="project" value="UniProtKB-KW"/>
</dbReference>
<dbReference type="Gene3D" id="3.40.30.10">
    <property type="entry name" value="Glutaredoxin"/>
    <property type="match status" value="1"/>
</dbReference>
<evidence type="ECO:0000313" key="7">
    <source>
        <dbReference type="EMBL" id="OGM94823.1"/>
    </source>
</evidence>
<keyword evidence="3" id="KW-0560">Oxidoreductase</keyword>
<evidence type="ECO:0000256" key="4">
    <source>
        <dbReference type="ARBA" id="ARBA00023157"/>
    </source>
</evidence>
<keyword evidence="2" id="KW-0732">Signal</keyword>
<dbReference type="InterPro" id="IPR012336">
    <property type="entry name" value="Thioredoxin-like_fold"/>
</dbReference>
<dbReference type="Pfam" id="PF13462">
    <property type="entry name" value="Thioredoxin_4"/>
    <property type="match status" value="1"/>
</dbReference>